<dbReference type="GO" id="GO:0016020">
    <property type="term" value="C:membrane"/>
    <property type="evidence" value="ECO:0007669"/>
    <property type="project" value="UniProtKB-SubCell"/>
</dbReference>
<evidence type="ECO:0000256" key="4">
    <source>
        <dbReference type="ARBA" id="ARBA00023136"/>
    </source>
</evidence>
<comment type="subcellular location">
    <subcellularLocation>
        <location evidence="1">Membrane</location>
        <topology evidence="1">Multi-pass membrane protein</topology>
    </subcellularLocation>
</comment>
<dbReference type="eggNOG" id="KOG2563">
    <property type="taxonomic scope" value="Eukaryota"/>
</dbReference>
<dbReference type="STRING" id="759272.G0SA27"/>
<dbReference type="OMA" id="STICWTG"/>
<feature type="transmembrane region" description="Helical" evidence="6">
    <location>
        <begin position="265"/>
        <end position="286"/>
    </location>
</feature>
<reference evidence="7 8" key="1">
    <citation type="journal article" date="2011" name="Cell">
        <title>Insight into structure and assembly of the nuclear pore complex by utilizing the genome of a eukaryotic thermophile.</title>
        <authorList>
            <person name="Amlacher S."/>
            <person name="Sarges P."/>
            <person name="Flemming D."/>
            <person name="van Noort V."/>
            <person name="Kunze R."/>
            <person name="Devos D.P."/>
            <person name="Arumugam M."/>
            <person name="Bork P."/>
            <person name="Hurt E."/>
        </authorList>
    </citation>
    <scope>NUCLEOTIDE SEQUENCE [LARGE SCALE GENOMIC DNA]</scope>
    <source>
        <strain evidence="8">DSM 1495 / CBS 144.50 / IMI 039719</strain>
    </source>
</reference>
<dbReference type="Proteomes" id="UP000008066">
    <property type="component" value="Unassembled WGS sequence"/>
</dbReference>
<dbReference type="PANTHER" id="PTHR10924">
    <property type="entry name" value="MAJOR FACILITATOR SUPERFAMILY PROTEIN-RELATED"/>
    <property type="match status" value="1"/>
</dbReference>
<organism evidence="8">
    <name type="scientific">Chaetomium thermophilum (strain DSM 1495 / CBS 144.50 / IMI 039719)</name>
    <name type="common">Thermochaetoides thermophila</name>
    <dbReference type="NCBI Taxonomy" id="759272"/>
    <lineage>
        <taxon>Eukaryota</taxon>
        <taxon>Fungi</taxon>
        <taxon>Dikarya</taxon>
        <taxon>Ascomycota</taxon>
        <taxon>Pezizomycotina</taxon>
        <taxon>Sordariomycetes</taxon>
        <taxon>Sordariomycetidae</taxon>
        <taxon>Sordariales</taxon>
        <taxon>Chaetomiaceae</taxon>
        <taxon>Thermochaetoides</taxon>
    </lineage>
</organism>
<feature type="transmembrane region" description="Helical" evidence="6">
    <location>
        <begin position="235"/>
        <end position="259"/>
    </location>
</feature>
<gene>
    <name evidence="7" type="ORF">CTHT_0040780</name>
</gene>
<proteinExistence type="predicted"/>
<dbReference type="KEGG" id="cthr:CTHT_0040780"/>
<keyword evidence="4 6" id="KW-0472">Membrane</keyword>
<dbReference type="Gene3D" id="1.20.1250.20">
    <property type="entry name" value="MFS general substrate transporter like domains"/>
    <property type="match status" value="1"/>
</dbReference>
<protein>
    <recommendedName>
        <fullName evidence="9">Major facilitator superfamily (MFS) profile domain-containing protein</fullName>
    </recommendedName>
</protein>
<feature type="compositionally biased region" description="Low complexity" evidence="5">
    <location>
        <begin position="1"/>
        <end position="11"/>
    </location>
</feature>
<dbReference type="AlphaFoldDB" id="G0SA27"/>
<feature type="transmembrane region" description="Helical" evidence="6">
    <location>
        <begin position="483"/>
        <end position="504"/>
    </location>
</feature>
<sequence length="530" mass="56272">MTSSSSSQASARHSPLGHDPEKQSLEKQASVDIDADDKFTVSMGRVVASSSCDSGDGPFQTVSSSAVIFAGSDNDRIRDGAADASGDATGPTFAGGQYRTYRRRWFGLVELALLNAIGSWNWLTFAPVADNAAMYFGKSETVVNWLSIASLFAFTFITPVVIYVLYLGPKHSMVTAASLFLVGNWVRFAGAYLSSGGRFGVVMLGQILTGLGQAFVLTAPARYSDLWFTHRGRVAATAVMSLANPLGAALGQLIVPFWVNKPGDVSRMVLYVAIISSVCSVPAFFLPKAPPTPVAPSAETPKLSLRQSAHALFSHIEFYLLFIPFSVYVGLFNSVSSLLNQIMLPHGFSDDEAGIAGAILIVVGLVSAAVTSPIIDRNKSYLLAIRIAVPIIAACYLAFVWMPETGHVAGPYVIMGLLGASSFSLVPIVVEFLVEVTHPVSPAVTGSLAWSGGQVLGAIFIIISGGPLKAGPDADPPQHMKNALIFTAVFALAAMPFALSLGLFGRKDKLTLRRVRSDQGVDTQGDEEKR</sequence>
<accession>G0SA27</accession>
<keyword evidence="8" id="KW-1185">Reference proteome</keyword>
<dbReference type="InterPro" id="IPR011701">
    <property type="entry name" value="MFS"/>
</dbReference>
<feature type="compositionally biased region" description="Basic and acidic residues" evidence="5">
    <location>
        <begin position="16"/>
        <end position="25"/>
    </location>
</feature>
<dbReference type="GeneID" id="18258116"/>
<feature type="transmembrane region" description="Helical" evidence="6">
    <location>
        <begin position="143"/>
        <end position="166"/>
    </location>
</feature>
<keyword evidence="3 6" id="KW-1133">Transmembrane helix</keyword>
<feature type="transmembrane region" description="Helical" evidence="6">
    <location>
        <begin position="442"/>
        <end position="463"/>
    </location>
</feature>
<dbReference type="InterPro" id="IPR036259">
    <property type="entry name" value="MFS_trans_sf"/>
</dbReference>
<dbReference type="GO" id="GO:0022857">
    <property type="term" value="F:transmembrane transporter activity"/>
    <property type="evidence" value="ECO:0007669"/>
    <property type="project" value="InterPro"/>
</dbReference>
<feature type="transmembrane region" description="Helical" evidence="6">
    <location>
        <begin position="353"/>
        <end position="371"/>
    </location>
</feature>
<dbReference type="EMBL" id="GL988043">
    <property type="protein sequence ID" value="EGS19599.1"/>
    <property type="molecule type" value="Genomic_DNA"/>
</dbReference>
<dbReference type="RefSeq" id="XP_006694484.1">
    <property type="nucleotide sequence ID" value="XM_006694421.1"/>
</dbReference>
<dbReference type="Pfam" id="PF07690">
    <property type="entry name" value="MFS_1"/>
    <property type="match status" value="1"/>
</dbReference>
<keyword evidence="2 6" id="KW-0812">Transmembrane</keyword>
<dbReference type="PANTHER" id="PTHR10924:SF6">
    <property type="entry name" value="SOLUTE CARRIER FAMILY 49 MEMBER A3"/>
    <property type="match status" value="1"/>
</dbReference>
<feature type="region of interest" description="Disordered" evidence="5">
    <location>
        <begin position="1"/>
        <end position="31"/>
    </location>
</feature>
<feature type="transmembrane region" description="Helical" evidence="6">
    <location>
        <begin position="199"/>
        <end position="223"/>
    </location>
</feature>
<feature type="transmembrane region" description="Helical" evidence="6">
    <location>
        <begin position="383"/>
        <end position="402"/>
    </location>
</feature>
<evidence type="ECO:0000256" key="6">
    <source>
        <dbReference type="SAM" id="Phobius"/>
    </source>
</evidence>
<feature type="transmembrane region" description="Helical" evidence="6">
    <location>
        <begin position="105"/>
        <end position="123"/>
    </location>
</feature>
<dbReference type="InterPro" id="IPR049680">
    <property type="entry name" value="FLVCR1-2_SLC49-like"/>
</dbReference>
<feature type="transmembrane region" description="Helical" evidence="6">
    <location>
        <begin position="312"/>
        <end position="333"/>
    </location>
</feature>
<evidence type="ECO:0000256" key="3">
    <source>
        <dbReference type="ARBA" id="ARBA00022989"/>
    </source>
</evidence>
<evidence type="ECO:0000256" key="2">
    <source>
        <dbReference type="ARBA" id="ARBA00022692"/>
    </source>
</evidence>
<evidence type="ECO:0000256" key="5">
    <source>
        <dbReference type="SAM" id="MobiDB-lite"/>
    </source>
</evidence>
<evidence type="ECO:0008006" key="9">
    <source>
        <dbReference type="Google" id="ProtNLM"/>
    </source>
</evidence>
<feature type="transmembrane region" description="Helical" evidence="6">
    <location>
        <begin position="408"/>
        <end position="430"/>
    </location>
</feature>
<dbReference type="SUPFAM" id="SSF103473">
    <property type="entry name" value="MFS general substrate transporter"/>
    <property type="match status" value="1"/>
</dbReference>
<evidence type="ECO:0000313" key="7">
    <source>
        <dbReference type="EMBL" id="EGS19599.1"/>
    </source>
</evidence>
<dbReference type="OrthoDB" id="422206at2759"/>
<name>G0SA27_CHATD</name>
<evidence type="ECO:0000256" key="1">
    <source>
        <dbReference type="ARBA" id="ARBA00004141"/>
    </source>
</evidence>
<feature type="transmembrane region" description="Helical" evidence="6">
    <location>
        <begin position="173"/>
        <end position="193"/>
    </location>
</feature>
<evidence type="ECO:0000313" key="8">
    <source>
        <dbReference type="Proteomes" id="UP000008066"/>
    </source>
</evidence>
<dbReference type="HOGENOM" id="CLU_023132_2_1_1"/>